<feature type="compositionally biased region" description="Low complexity" evidence="1">
    <location>
        <begin position="64"/>
        <end position="88"/>
    </location>
</feature>
<feature type="non-terminal residue" evidence="2">
    <location>
        <position position="1"/>
    </location>
</feature>
<evidence type="ECO:0000313" key="3">
    <source>
        <dbReference type="Proteomes" id="UP000823561"/>
    </source>
</evidence>
<organism evidence="2 3">
    <name type="scientific">Alosa alosa</name>
    <name type="common">allis shad</name>
    <dbReference type="NCBI Taxonomy" id="278164"/>
    <lineage>
        <taxon>Eukaryota</taxon>
        <taxon>Metazoa</taxon>
        <taxon>Chordata</taxon>
        <taxon>Craniata</taxon>
        <taxon>Vertebrata</taxon>
        <taxon>Euteleostomi</taxon>
        <taxon>Actinopterygii</taxon>
        <taxon>Neopterygii</taxon>
        <taxon>Teleostei</taxon>
        <taxon>Clupei</taxon>
        <taxon>Clupeiformes</taxon>
        <taxon>Clupeoidei</taxon>
        <taxon>Clupeidae</taxon>
        <taxon>Alosa</taxon>
    </lineage>
</organism>
<reference evidence="2" key="1">
    <citation type="submission" date="2020-10" db="EMBL/GenBank/DDBJ databases">
        <title>Chromosome-scale genome assembly of the Allis shad, Alosa alosa.</title>
        <authorList>
            <person name="Margot Z."/>
            <person name="Christophe K."/>
            <person name="Cabau C."/>
            <person name="Louis A."/>
            <person name="Berthelot C."/>
            <person name="Parey E."/>
            <person name="Roest Crollius H."/>
            <person name="Montfort J."/>
            <person name="Robinson-Rechavi M."/>
            <person name="Bucao C."/>
            <person name="Bouchez O."/>
            <person name="Gislard M."/>
            <person name="Lluch J."/>
            <person name="Milhes M."/>
            <person name="Lampietro C."/>
            <person name="Lopez Roques C."/>
            <person name="Donnadieu C."/>
            <person name="Braasch I."/>
            <person name="Desvignes T."/>
            <person name="Postlethwait J."/>
            <person name="Bobe J."/>
            <person name="Guiguen Y."/>
        </authorList>
    </citation>
    <scope>NUCLEOTIDE SEQUENCE</scope>
    <source>
        <strain evidence="2">M-15738</strain>
        <tissue evidence="2">Blood</tissue>
    </source>
</reference>
<feature type="region of interest" description="Disordered" evidence="1">
    <location>
        <begin position="1"/>
        <end position="88"/>
    </location>
</feature>
<accession>A0AAV6H9T8</accession>
<dbReference type="AlphaFoldDB" id="A0AAV6H9T8"/>
<dbReference type="EMBL" id="JADWDJ010000002">
    <property type="protein sequence ID" value="KAG5284153.1"/>
    <property type="molecule type" value="Genomic_DNA"/>
</dbReference>
<feature type="compositionally biased region" description="Pro residues" evidence="1">
    <location>
        <begin position="12"/>
        <end position="22"/>
    </location>
</feature>
<feature type="compositionally biased region" description="Polar residues" evidence="1">
    <location>
        <begin position="52"/>
        <end position="61"/>
    </location>
</feature>
<dbReference type="Proteomes" id="UP000823561">
    <property type="component" value="Chromosome 2"/>
</dbReference>
<proteinExistence type="predicted"/>
<protein>
    <submittedName>
        <fullName evidence="2">Uncharacterized protein</fullName>
    </submittedName>
</protein>
<gene>
    <name evidence="2" type="ORF">AALO_G00023510</name>
</gene>
<comment type="caution">
    <text evidence="2">The sequence shown here is derived from an EMBL/GenBank/DDBJ whole genome shotgun (WGS) entry which is preliminary data.</text>
</comment>
<evidence type="ECO:0000256" key="1">
    <source>
        <dbReference type="SAM" id="MobiDB-lite"/>
    </source>
</evidence>
<feature type="compositionally biased region" description="Polar residues" evidence="1">
    <location>
        <begin position="1"/>
        <end position="10"/>
    </location>
</feature>
<keyword evidence="3" id="KW-1185">Reference proteome</keyword>
<name>A0AAV6H9T8_9TELE</name>
<sequence length="117" mass="12787">SQLLAVSTQLPSHPPPSYPAIQPPSTQFHSYPAIQHPSRPTVQPQAPAIQHPDTQPATQLPSCPATGTQPSSTPATQPSSTQPSSTLPKHIIKHNEMYLIFLCFLTDTYAYIMYNII</sequence>
<evidence type="ECO:0000313" key="2">
    <source>
        <dbReference type="EMBL" id="KAG5284153.1"/>
    </source>
</evidence>